<evidence type="ECO:0000313" key="5">
    <source>
        <dbReference type="Proteomes" id="UP000503330"/>
    </source>
</evidence>
<dbReference type="InterPro" id="IPR037185">
    <property type="entry name" value="EmrE-like"/>
</dbReference>
<dbReference type="AlphaFoldDB" id="A0AAP9SHA3"/>
<name>A0AAP9SHA3_CLOIN</name>
<evidence type="ECO:0000256" key="2">
    <source>
        <dbReference type="SAM" id="Phobius"/>
    </source>
</evidence>
<keyword evidence="2" id="KW-0472">Membrane</keyword>
<gene>
    <name evidence="4" type="ORF">G4D54_20850</name>
</gene>
<dbReference type="SUPFAM" id="SSF103481">
    <property type="entry name" value="Multidrug resistance efflux transporter EmrE"/>
    <property type="match status" value="1"/>
</dbReference>
<evidence type="ECO:0000259" key="3">
    <source>
        <dbReference type="Pfam" id="PF00892"/>
    </source>
</evidence>
<sequence length="115" mass="13367">MKKINWIQIIKIQAIIFLYSIISILSKIASSFLEKEIWMVMVILLIMLIVLASYAFLWQKLLKKVDLSIAYVNKGMLLFWSMIWSVVIFREEITILNIIGTIIIFVGIMVVNENA</sequence>
<dbReference type="Pfam" id="PF00892">
    <property type="entry name" value="EamA"/>
    <property type="match status" value="1"/>
</dbReference>
<comment type="similarity">
    <text evidence="1">Belongs to the EamA transporter family.</text>
</comment>
<organism evidence="4 5">
    <name type="scientific">Clostridium innocuum</name>
    <dbReference type="NCBI Taxonomy" id="1522"/>
    <lineage>
        <taxon>Bacteria</taxon>
        <taxon>Bacillati</taxon>
        <taxon>Bacillota</taxon>
        <taxon>Clostridia</taxon>
        <taxon>Eubacteriales</taxon>
        <taxon>Clostridiaceae</taxon>
        <taxon>Clostridium</taxon>
    </lineage>
</organism>
<feature type="transmembrane region" description="Helical" evidence="2">
    <location>
        <begin position="93"/>
        <end position="111"/>
    </location>
</feature>
<protein>
    <submittedName>
        <fullName evidence="4">EamA family transporter</fullName>
    </submittedName>
</protein>
<dbReference type="InterPro" id="IPR000620">
    <property type="entry name" value="EamA_dom"/>
</dbReference>
<keyword evidence="2" id="KW-1133">Transmembrane helix</keyword>
<dbReference type="Proteomes" id="UP000503330">
    <property type="component" value="Chromosome"/>
</dbReference>
<dbReference type="EMBL" id="CP048838">
    <property type="protein sequence ID" value="QJA04708.1"/>
    <property type="molecule type" value="Genomic_DNA"/>
</dbReference>
<feature type="domain" description="EamA" evidence="3">
    <location>
        <begin position="14"/>
        <end position="112"/>
    </location>
</feature>
<dbReference type="GO" id="GO:0016020">
    <property type="term" value="C:membrane"/>
    <property type="evidence" value="ECO:0007669"/>
    <property type="project" value="InterPro"/>
</dbReference>
<feature type="transmembrane region" description="Helical" evidence="2">
    <location>
        <begin position="12"/>
        <end position="32"/>
    </location>
</feature>
<reference evidence="4 5" key="1">
    <citation type="submission" date="2020-02" db="EMBL/GenBank/DDBJ databases">
        <authorList>
            <person name="Kociolek L.K."/>
            <person name="Ozer E.A."/>
        </authorList>
    </citation>
    <scope>NUCLEOTIDE SEQUENCE [LARGE SCALE GENOMIC DNA]</scope>
    <source>
        <strain evidence="4 5">ATCC 14501</strain>
    </source>
</reference>
<feature type="transmembrane region" description="Helical" evidence="2">
    <location>
        <begin position="69"/>
        <end position="87"/>
    </location>
</feature>
<accession>A0AAP9SHA3</accession>
<keyword evidence="2" id="KW-0812">Transmembrane</keyword>
<feature type="transmembrane region" description="Helical" evidence="2">
    <location>
        <begin position="38"/>
        <end position="57"/>
    </location>
</feature>
<proteinExistence type="inferred from homology"/>
<dbReference type="RefSeq" id="WP_002606154.1">
    <property type="nucleotide sequence ID" value="NZ_BAAACC010000014.1"/>
</dbReference>
<dbReference type="Gene3D" id="1.10.3730.20">
    <property type="match status" value="1"/>
</dbReference>
<evidence type="ECO:0000256" key="1">
    <source>
        <dbReference type="ARBA" id="ARBA00007362"/>
    </source>
</evidence>
<evidence type="ECO:0000313" key="4">
    <source>
        <dbReference type="EMBL" id="QJA04708.1"/>
    </source>
</evidence>
<dbReference type="GeneID" id="61928041"/>